<comment type="caution">
    <text evidence="4">The sequence shown here is derived from an EMBL/GenBank/DDBJ whole genome shotgun (WGS) entry which is preliminary data.</text>
</comment>
<keyword evidence="2 4" id="KW-0808">Transferase</keyword>
<evidence type="ECO:0000313" key="4">
    <source>
        <dbReference type="EMBL" id="TMQ50100.1"/>
    </source>
</evidence>
<organism evidence="4 5">
    <name type="scientific">Eiseniibacteriota bacterium</name>
    <dbReference type="NCBI Taxonomy" id="2212470"/>
    <lineage>
        <taxon>Bacteria</taxon>
        <taxon>Candidatus Eiseniibacteriota</taxon>
    </lineage>
</organism>
<dbReference type="InterPro" id="IPR050362">
    <property type="entry name" value="Cation-dep_OMT"/>
</dbReference>
<keyword evidence="1 4" id="KW-0489">Methyltransferase</keyword>
<evidence type="ECO:0000256" key="2">
    <source>
        <dbReference type="ARBA" id="ARBA00022679"/>
    </source>
</evidence>
<evidence type="ECO:0000313" key="5">
    <source>
        <dbReference type="Proteomes" id="UP000317716"/>
    </source>
</evidence>
<dbReference type="Proteomes" id="UP000317716">
    <property type="component" value="Unassembled WGS sequence"/>
</dbReference>
<evidence type="ECO:0000256" key="3">
    <source>
        <dbReference type="ARBA" id="ARBA00022691"/>
    </source>
</evidence>
<dbReference type="SUPFAM" id="SSF53335">
    <property type="entry name" value="S-adenosyl-L-methionine-dependent methyltransferases"/>
    <property type="match status" value="1"/>
</dbReference>
<dbReference type="EMBL" id="VBOS01000425">
    <property type="protein sequence ID" value="TMQ50100.1"/>
    <property type="molecule type" value="Genomic_DNA"/>
</dbReference>
<dbReference type="AlphaFoldDB" id="A0A538SFF9"/>
<dbReference type="GO" id="GO:0008171">
    <property type="term" value="F:O-methyltransferase activity"/>
    <property type="evidence" value="ECO:0007669"/>
    <property type="project" value="InterPro"/>
</dbReference>
<dbReference type="GO" id="GO:0032259">
    <property type="term" value="P:methylation"/>
    <property type="evidence" value="ECO:0007669"/>
    <property type="project" value="UniProtKB-KW"/>
</dbReference>
<dbReference type="CDD" id="cd02440">
    <property type="entry name" value="AdoMet_MTases"/>
    <property type="match status" value="1"/>
</dbReference>
<evidence type="ECO:0000256" key="1">
    <source>
        <dbReference type="ARBA" id="ARBA00022603"/>
    </source>
</evidence>
<gene>
    <name evidence="4" type="ORF">E6K72_11760</name>
</gene>
<dbReference type="InterPro" id="IPR002935">
    <property type="entry name" value="SAM_O-MeTrfase"/>
</dbReference>
<name>A0A538SFF9_UNCEI</name>
<keyword evidence="3" id="KW-0949">S-adenosyl-L-methionine</keyword>
<dbReference type="PANTHER" id="PTHR10509:SF14">
    <property type="entry name" value="CAFFEOYL-COA O-METHYLTRANSFERASE 3-RELATED"/>
    <property type="match status" value="1"/>
</dbReference>
<protein>
    <submittedName>
        <fullName evidence="4">O-methyltransferase</fullName>
    </submittedName>
</protein>
<accession>A0A538SFF9</accession>
<dbReference type="Gene3D" id="3.40.50.150">
    <property type="entry name" value="Vaccinia Virus protein VP39"/>
    <property type="match status" value="1"/>
</dbReference>
<dbReference type="Pfam" id="PF01596">
    <property type="entry name" value="Methyltransf_3"/>
    <property type="match status" value="1"/>
</dbReference>
<proteinExistence type="predicted"/>
<reference evidence="4 5" key="1">
    <citation type="journal article" date="2019" name="Nat. Microbiol.">
        <title>Mediterranean grassland soil C-N compound turnover is dependent on rainfall and depth, and is mediated by genomically divergent microorganisms.</title>
        <authorList>
            <person name="Diamond S."/>
            <person name="Andeer P.F."/>
            <person name="Li Z."/>
            <person name="Crits-Christoph A."/>
            <person name="Burstein D."/>
            <person name="Anantharaman K."/>
            <person name="Lane K.R."/>
            <person name="Thomas B.C."/>
            <person name="Pan C."/>
            <person name="Northen T.R."/>
            <person name="Banfield J.F."/>
        </authorList>
    </citation>
    <scope>NUCLEOTIDE SEQUENCE [LARGE SCALE GENOMIC DNA]</scope>
    <source>
        <strain evidence="4">WS_2</strain>
    </source>
</reference>
<sequence length="216" mass="23652">MSDVSTEVGNEHFRYIAERTTPEDEFLRDLKKAAAAAGIPSIWIAPEQASFMRILLKAARAREVVEVGTLAGYSAISMARALPADGHVRTIELDPKHAEFAERWIARSDVAGRVHVLRGAGMDVLPKLAADSADAAFLDADKASYPRYLTECLRIVRKGGLIMVDNAFAFGQLLDPKATDREVPAVRAFNDHMAKVRELESVIVPLGDGLWVGVKR</sequence>
<dbReference type="PROSITE" id="PS51682">
    <property type="entry name" value="SAM_OMT_I"/>
    <property type="match status" value="1"/>
</dbReference>
<dbReference type="InterPro" id="IPR029063">
    <property type="entry name" value="SAM-dependent_MTases_sf"/>
</dbReference>
<dbReference type="PANTHER" id="PTHR10509">
    <property type="entry name" value="O-METHYLTRANSFERASE-RELATED"/>
    <property type="match status" value="1"/>
</dbReference>
<dbReference type="GO" id="GO:0008757">
    <property type="term" value="F:S-adenosylmethionine-dependent methyltransferase activity"/>
    <property type="evidence" value="ECO:0007669"/>
    <property type="project" value="TreeGrafter"/>
</dbReference>